<evidence type="ECO:0000313" key="3">
    <source>
        <dbReference type="Proteomes" id="UP000653002"/>
    </source>
</evidence>
<dbReference type="Proteomes" id="UP000653002">
    <property type="component" value="Unassembled WGS sequence"/>
</dbReference>
<evidence type="ECO:0000313" key="2">
    <source>
        <dbReference type="EMBL" id="MBD4337919.1"/>
    </source>
</evidence>
<dbReference type="InterPro" id="IPR025275">
    <property type="entry name" value="DUF4015"/>
</dbReference>
<dbReference type="Pfam" id="PF13200">
    <property type="entry name" value="DUF4015"/>
    <property type="match status" value="1"/>
</dbReference>
<feature type="non-terminal residue" evidence="2">
    <location>
        <position position="76"/>
    </location>
</feature>
<evidence type="ECO:0000259" key="1">
    <source>
        <dbReference type="Pfam" id="PF13200"/>
    </source>
</evidence>
<feature type="domain" description="DUF4015" evidence="1">
    <location>
        <begin position="2"/>
        <end position="74"/>
    </location>
</feature>
<protein>
    <recommendedName>
        <fullName evidence="1">DUF4015 domain-containing protein</fullName>
    </recommendedName>
</protein>
<proteinExistence type="predicted"/>
<feature type="non-terminal residue" evidence="2">
    <location>
        <position position="1"/>
    </location>
</feature>
<dbReference type="EMBL" id="JAABFR010001412">
    <property type="protein sequence ID" value="MBD4337919.1"/>
    <property type="molecule type" value="Genomic_DNA"/>
</dbReference>
<comment type="caution">
    <text evidence="2">The sequence shown here is derived from an EMBL/GenBank/DDBJ whole genome shotgun (WGS) entry which is preliminary data.</text>
</comment>
<dbReference type="AlphaFoldDB" id="A0A8I0H8M2"/>
<sequence length="76" mass="7964">KDGYLNYVSSVGTANDIGASSKAYQNTIATIDRLKSAGYKIIARIYCYEDSVAASHLGAAAAVTNSDGTLWLDNSA</sequence>
<name>A0A8I0H8M2_XANCI</name>
<organism evidence="2 3">
    <name type="scientific">Xanthomonas citri pv. citri</name>
    <dbReference type="NCBI Taxonomy" id="611301"/>
    <lineage>
        <taxon>Bacteria</taxon>
        <taxon>Pseudomonadati</taxon>
        <taxon>Pseudomonadota</taxon>
        <taxon>Gammaproteobacteria</taxon>
        <taxon>Lysobacterales</taxon>
        <taxon>Lysobacteraceae</taxon>
        <taxon>Xanthomonas</taxon>
    </lineage>
</organism>
<reference evidence="2" key="1">
    <citation type="submission" date="2020-01" db="EMBL/GenBank/DDBJ databases">
        <authorList>
            <person name="Richard D."/>
        </authorList>
    </citation>
    <scope>NUCLEOTIDE SEQUENCE</scope>
    <source>
        <strain evidence="2">JP541</strain>
    </source>
</reference>
<gene>
    <name evidence="2" type="ORF">GUH15_18025</name>
</gene>
<accession>A0A8I0H8M2</accession>